<evidence type="ECO:0000313" key="1">
    <source>
        <dbReference type="EMBL" id="RSN72843.1"/>
    </source>
</evidence>
<evidence type="ECO:0000313" key="2">
    <source>
        <dbReference type="EMBL" id="RZN63740.1"/>
    </source>
</evidence>
<dbReference type="EMBL" id="RXII01000001">
    <property type="protein sequence ID" value="RZN63740.1"/>
    <property type="molecule type" value="Genomic_DNA"/>
</dbReference>
<protein>
    <submittedName>
        <fullName evidence="1">Uncharacterized protein</fullName>
    </submittedName>
</protein>
<comment type="caution">
    <text evidence="1">The sequence shown here is derived from an EMBL/GenBank/DDBJ whole genome shotgun (WGS) entry which is preliminary data.</text>
</comment>
<reference evidence="1 3" key="1">
    <citation type="submission" date="2018-10" db="EMBL/GenBank/DDBJ databases">
        <title>Co-occurring genomic capacity for anaerobic methane metabolism and dissimilatory sulfite reduction discovered in the Korarchaeota.</title>
        <authorList>
            <person name="Mckay L.J."/>
            <person name="Dlakic M."/>
            <person name="Fields M.W."/>
            <person name="Delmont T.O."/>
            <person name="Eren A.M."/>
            <person name="Jay Z.J."/>
            <person name="Klingelsmith K.B."/>
            <person name="Rusch D.B."/>
            <person name="Inskeep W.P."/>
        </authorList>
    </citation>
    <scope>NUCLEOTIDE SEQUENCE [LARGE SCALE GENOMIC DNA]</scope>
    <source>
        <strain evidence="1 3">MDKW</strain>
    </source>
</reference>
<evidence type="ECO:0000313" key="3">
    <source>
        <dbReference type="Proteomes" id="UP000277582"/>
    </source>
</evidence>
<proteinExistence type="predicted"/>
<sequence length="61" mass="7245">MANKYEEELIKKAGFCKEKCPICTRARKGNRLARAFVKYVDRKICPYCKAYERIYGKKAYE</sequence>
<accession>A0A429GGF1</accession>
<dbReference type="Proteomes" id="UP000316217">
    <property type="component" value="Unassembled WGS sequence"/>
</dbReference>
<organism evidence="1 3">
    <name type="scientific">Candidatus Methanodesulfokora washburnensis</name>
    <dbReference type="NCBI Taxonomy" id="2478471"/>
    <lineage>
        <taxon>Archaea</taxon>
        <taxon>Thermoproteota</taxon>
        <taxon>Candidatus Korarchaeia</taxon>
        <taxon>Candidatus Korarchaeia incertae sedis</taxon>
        <taxon>Candidatus Methanodesulfokora</taxon>
    </lineage>
</organism>
<dbReference type="AlphaFoldDB" id="A0A429GGF1"/>
<reference evidence="2 4" key="2">
    <citation type="journal article" date="2019" name="Nat. Microbiol.">
        <title>Wide diversity of methane and short-chain alkane metabolisms in uncultured archaea.</title>
        <authorList>
            <person name="Borrel G."/>
            <person name="Adam P.S."/>
            <person name="McKay L.J."/>
            <person name="Chen L.X."/>
            <person name="Sierra-Garcia I.N."/>
            <person name="Sieber C.M."/>
            <person name="Letourneur Q."/>
            <person name="Ghozlane A."/>
            <person name="Andersen G.L."/>
            <person name="Li W.J."/>
            <person name="Hallam S.J."/>
            <person name="Muyzer G."/>
            <person name="de Oliveira V.M."/>
            <person name="Inskeep W.P."/>
            <person name="Banfield J.F."/>
            <person name="Gribaldo S."/>
        </authorList>
    </citation>
    <scope>NUCLEOTIDE SEQUENCE [LARGE SCALE GENOMIC DNA]</scope>
    <source>
        <strain evidence="2">NM4</strain>
    </source>
</reference>
<evidence type="ECO:0000313" key="4">
    <source>
        <dbReference type="Proteomes" id="UP000316217"/>
    </source>
</evidence>
<keyword evidence="3" id="KW-1185">Reference proteome</keyword>
<name>A0A429GGF1_9CREN</name>
<dbReference type="Proteomes" id="UP000277582">
    <property type="component" value="Unassembled WGS sequence"/>
</dbReference>
<gene>
    <name evidence="1" type="ORF">D6D85_12415</name>
    <name evidence="2" type="ORF">EF810_00115</name>
</gene>
<dbReference type="RefSeq" id="WP_125672278.1">
    <property type="nucleotide sequence ID" value="NZ_RCOS01000137.1"/>
</dbReference>
<dbReference type="OrthoDB" id="375705at2157"/>
<dbReference type="EMBL" id="RCOS01000137">
    <property type="protein sequence ID" value="RSN72843.1"/>
    <property type="molecule type" value="Genomic_DNA"/>
</dbReference>